<gene>
    <name evidence="3" type="ORF">VPK24_12025</name>
</gene>
<feature type="compositionally biased region" description="Low complexity" evidence="1">
    <location>
        <begin position="330"/>
        <end position="348"/>
    </location>
</feature>
<dbReference type="CDD" id="cd10917">
    <property type="entry name" value="CE4_NodB_like_6s_7s"/>
    <property type="match status" value="1"/>
</dbReference>
<organism evidence="3 4">
    <name type="scientific">Limnothrix redekei LRLZ20PSL1</name>
    <dbReference type="NCBI Taxonomy" id="3112953"/>
    <lineage>
        <taxon>Bacteria</taxon>
        <taxon>Bacillati</taxon>
        <taxon>Cyanobacteriota</taxon>
        <taxon>Cyanophyceae</taxon>
        <taxon>Pseudanabaenales</taxon>
        <taxon>Pseudanabaenaceae</taxon>
        <taxon>Limnothrix</taxon>
    </lineage>
</organism>
<evidence type="ECO:0000259" key="2">
    <source>
        <dbReference type="PROSITE" id="PS51677"/>
    </source>
</evidence>
<dbReference type="EC" id="3.-.-.-" evidence="3"/>
<dbReference type="EMBL" id="JAZAQF010000070">
    <property type="protein sequence ID" value="MFG3818368.1"/>
    <property type="molecule type" value="Genomic_DNA"/>
</dbReference>
<reference evidence="4" key="1">
    <citation type="journal article" date="2024" name="Algal Res.">
        <title>Biochemical, toxicological and genomic investigation of a high-biomass producing Limnothrix strain isolated from Italian shallow drinking water reservoir.</title>
        <authorList>
            <person name="Simonazzi M."/>
            <person name="Shishido T.K."/>
            <person name="Delbaje E."/>
            <person name="Wahlsten M."/>
            <person name="Fewer D.P."/>
            <person name="Sivonen K."/>
            <person name="Pezzolesi L."/>
            <person name="Pistocchi R."/>
        </authorList>
    </citation>
    <scope>NUCLEOTIDE SEQUENCE [LARGE SCALE GENOMIC DNA]</scope>
    <source>
        <strain evidence="4">LRLZ20PSL1</strain>
    </source>
</reference>
<dbReference type="Gene3D" id="3.20.20.370">
    <property type="entry name" value="Glycoside hydrolase/deacetylase"/>
    <property type="match status" value="1"/>
</dbReference>
<evidence type="ECO:0000313" key="3">
    <source>
        <dbReference type="EMBL" id="MFG3818368.1"/>
    </source>
</evidence>
<proteinExistence type="predicted"/>
<protein>
    <submittedName>
        <fullName evidence="3">Polysaccharide deacetylase family protein</fullName>
        <ecNumber evidence="3">3.-.-.-</ecNumber>
    </submittedName>
</protein>
<keyword evidence="3" id="KW-0378">Hydrolase</keyword>
<dbReference type="InterPro" id="IPR002509">
    <property type="entry name" value="NODB_dom"/>
</dbReference>
<dbReference type="GO" id="GO:0016787">
    <property type="term" value="F:hydrolase activity"/>
    <property type="evidence" value="ECO:0007669"/>
    <property type="project" value="UniProtKB-KW"/>
</dbReference>
<sequence length="370" mass="40348">MTRLFSKRSGSSRSQATRGYRSSKVGQNFSQRSRFSWRWWLLALVTCAAVLGGSYAWTTSNASLKTALDNSAVASQSAPPLSLGEALDRSIGNFRQQVTSQEQEILMALGNLPQAFVGKLVRDQRLASGEKVVALTFDDGPAPRYTDQVLDILKQEDVKATFFVIGRMFQAFPTIGQRVAREGHVLANHTWSHGYHRHAPAAAAREIDQTAAIIQAKTGQVARLYRPPGGVLNNGMDTYAQSRGYATIMWGTDTGDWRRPPAATIVDRVMRTMHPGDIVLMHDGGGDRHNTVAALPIIIRQLKAQGYRFVTMPELLQLRAQASRSANTRATAKPQPTATATQPANPTPGAIDPTVNAPMNSPNSTMDLPL</sequence>
<dbReference type="InterPro" id="IPR050248">
    <property type="entry name" value="Polysacc_deacetylase_ArnD"/>
</dbReference>
<dbReference type="SUPFAM" id="SSF88713">
    <property type="entry name" value="Glycoside hydrolase/deacetylase"/>
    <property type="match status" value="1"/>
</dbReference>
<dbReference type="PROSITE" id="PS51677">
    <property type="entry name" value="NODB"/>
    <property type="match status" value="1"/>
</dbReference>
<name>A0ABW7CB50_9CYAN</name>
<comment type="caution">
    <text evidence="3">The sequence shown here is derived from an EMBL/GenBank/DDBJ whole genome shotgun (WGS) entry which is preliminary data.</text>
</comment>
<accession>A0ABW7CB50</accession>
<dbReference type="InterPro" id="IPR011330">
    <property type="entry name" value="Glyco_hydro/deAcase_b/a-brl"/>
</dbReference>
<feature type="domain" description="NodB homology" evidence="2">
    <location>
        <begin position="131"/>
        <end position="310"/>
    </location>
</feature>
<dbReference type="PANTHER" id="PTHR10587">
    <property type="entry name" value="GLYCOSYL TRANSFERASE-RELATED"/>
    <property type="match status" value="1"/>
</dbReference>
<evidence type="ECO:0000313" key="4">
    <source>
        <dbReference type="Proteomes" id="UP001604335"/>
    </source>
</evidence>
<evidence type="ECO:0000256" key="1">
    <source>
        <dbReference type="SAM" id="MobiDB-lite"/>
    </source>
</evidence>
<keyword evidence="4" id="KW-1185">Reference proteome</keyword>
<feature type="region of interest" description="Disordered" evidence="1">
    <location>
        <begin position="326"/>
        <end position="370"/>
    </location>
</feature>
<dbReference type="Pfam" id="PF01522">
    <property type="entry name" value="Polysacc_deac_1"/>
    <property type="match status" value="1"/>
</dbReference>
<dbReference type="RefSeq" id="WP_393013695.1">
    <property type="nucleotide sequence ID" value="NZ_JAZAQF010000070.1"/>
</dbReference>
<feature type="compositionally biased region" description="Polar residues" evidence="1">
    <location>
        <begin position="357"/>
        <end position="370"/>
    </location>
</feature>
<dbReference type="Proteomes" id="UP001604335">
    <property type="component" value="Unassembled WGS sequence"/>
</dbReference>